<accession>A0A371RIK9</accession>
<evidence type="ECO:0000256" key="2">
    <source>
        <dbReference type="ARBA" id="ARBA00023002"/>
    </source>
</evidence>
<dbReference type="InterPro" id="IPR051020">
    <property type="entry name" value="ALDH-related_metabolic_enz"/>
</dbReference>
<dbReference type="AlphaFoldDB" id="A0A371RIK9"/>
<keyword evidence="2" id="KW-0560">Oxidoreductase</keyword>
<dbReference type="GO" id="GO:0008911">
    <property type="term" value="F:lactaldehyde dehydrogenase (NAD+) activity"/>
    <property type="evidence" value="ECO:0007669"/>
    <property type="project" value="TreeGrafter"/>
</dbReference>
<dbReference type="PANTHER" id="PTHR42991:SF1">
    <property type="entry name" value="ALDEHYDE DEHYDROGENASE"/>
    <property type="match status" value="1"/>
</dbReference>
<proteinExistence type="inferred from homology"/>
<organism evidence="4 5">
    <name type="scientific">Parvularcula marina</name>
    <dbReference type="NCBI Taxonomy" id="2292771"/>
    <lineage>
        <taxon>Bacteria</taxon>
        <taxon>Pseudomonadati</taxon>
        <taxon>Pseudomonadota</taxon>
        <taxon>Alphaproteobacteria</taxon>
        <taxon>Parvularculales</taxon>
        <taxon>Parvularculaceae</taxon>
        <taxon>Parvularcula</taxon>
    </lineage>
</organism>
<dbReference type="EMBL" id="QUQO01000001">
    <property type="protein sequence ID" value="RFB05275.1"/>
    <property type="molecule type" value="Genomic_DNA"/>
</dbReference>
<dbReference type="OrthoDB" id="9761688at2"/>
<evidence type="ECO:0000313" key="5">
    <source>
        <dbReference type="Proteomes" id="UP000264589"/>
    </source>
</evidence>
<dbReference type="CDD" id="cd07148">
    <property type="entry name" value="ALDH_RL0313"/>
    <property type="match status" value="1"/>
</dbReference>
<feature type="domain" description="Aldehyde dehydrogenase" evidence="3">
    <location>
        <begin position="18"/>
        <end position="470"/>
    </location>
</feature>
<evidence type="ECO:0000313" key="4">
    <source>
        <dbReference type="EMBL" id="RFB05275.1"/>
    </source>
</evidence>
<reference evidence="4 5" key="1">
    <citation type="submission" date="2018-08" db="EMBL/GenBank/DDBJ databases">
        <title>Parvularcula sp. SM1705, isolated from surface water of the South Sea China.</title>
        <authorList>
            <person name="Sun L."/>
        </authorList>
    </citation>
    <scope>NUCLEOTIDE SEQUENCE [LARGE SCALE GENOMIC DNA]</scope>
    <source>
        <strain evidence="4 5">SM1705</strain>
    </source>
</reference>
<evidence type="ECO:0000259" key="3">
    <source>
        <dbReference type="Pfam" id="PF00171"/>
    </source>
</evidence>
<name>A0A371RIK9_9PROT</name>
<dbReference type="InParanoid" id="A0A371RIK9"/>
<dbReference type="RefSeq" id="WP_116391907.1">
    <property type="nucleotide sequence ID" value="NZ_QUQO01000001.1"/>
</dbReference>
<keyword evidence="5" id="KW-1185">Reference proteome</keyword>
<gene>
    <name evidence="4" type="ORF">DX908_08400</name>
</gene>
<sequence length="479" mass="51202">MLRSRFSGKSRGASGGGGKVDVVNPYSLKKIGEVAMNPWDVVDGYLDQAQALHRNRNAWLPAHKRIDILARAAGIMEDNADALAHQIANEGGKPLQDAIVEVTRAIDGIGLCAHGIAEIKGEEIPMDLTAAGAGRIAFSQREPIGPVVALSAFNHPLNLIVHQVGPAVAAGCPVLVKPSADTPLSCQTLVNIFHQAGLPEEWCRFVLNDRVGAEQMATDPRTHFFSFIGSAKVGWMLRSKLAPGTRCALEHGGLAPVIVAEDADFSEMIPSLLKGGMYHSGQVCVSVQRVYAPRKMAPAIAEQLAHGAARLVVGDAVSAKTECGPLIRPREVDRVEEWVNEAKAGGAKVVTGGERLGETTYAPTILLDPPADARVSTLEIFGPVICIYSVDSLDEAIAKSNDLPFAFQAAVFTKNLDIAMDASRRLDATAVMINDHTAFRVDWMPFAGRKQSGHGVGGIGHTMHEMTQDKMRVIKLGKV</sequence>
<dbReference type="Gene3D" id="3.40.309.10">
    <property type="entry name" value="Aldehyde Dehydrogenase, Chain A, domain 2"/>
    <property type="match status" value="1"/>
</dbReference>
<comment type="similarity">
    <text evidence="1">Belongs to the aldehyde dehydrogenase family.</text>
</comment>
<dbReference type="Pfam" id="PF00171">
    <property type="entry name" value="Aldedh"/>
    <property type="match status" value="1"/>
</dbReference>
<dbReference type="InterPro" id="IPR016163">
    <property type="entry name" value="Ald_DH_C"/>
</dbReference>
<evidence type="ECO:0000256" key="1">
    <source>
        <dbReference type="ARBA" id="ARBA00009986"/>
    </source>
</evidence>
<dbReference type="InterPro" id="IPR016162">
    <property type="entry name" value="Ald_DH_N"/>
</dbReference>
<dbReference type="InterPro" id="IPR015590">
    <property type="entry name" value="Aldehyde_DH_dom"/>
</dbReference>
<dbReference type="PANTHER" id="PTHR42991">
    <property type="entry name" value="ALDEHYDE DEHYDROGENASE"/>
    <property type="match status" value="1"/>
</dbReference>
<dbReference type="Proteomes" id="UP000264589">
    <property type="component" value="Unassembled WGS sequence"/>
</dbReference>
<dbReference type="InterPro" id="IPR016161">
    <property type="entry name" value="Ald_DH/histidinol_DH"/>
</dbReference>
<dbReference type="SUPFAM" id="SSF53720">
    <property type="entry name" value="ALDH-like"/>
    <property type="match status" value="1"/>
</dbReference>
<comment type="caution">
    <text evidence="4">The sequence shown here is derived from an EMBL/GenBank/DDBJ whole genome shotgun (WGS) entry which is preliminary data.</text>
</comment>
<dbReference type="Gene3D" id="3.40.605.10">
    <property type="entry name" value="Aldehyde Dehydrogenase, Chain A, domain 1"/>
    <property type="match status" value="1"/>
</dbReference>
<protein>
    <submittedName>
        <fullName evidence="4">Aldehyde dehydrogenase family protein</fullName>
    </submittedName>
</protein>